<evidence type="ECO:0000313" key="2">
    <source>
        <dbReference type="Proteomes" id="UP000625551"/>
    </source>
</evidence>
<dbReference type="RefSeq" id="WP_191184316.1">
    <property type="nucleotide sequence ID" value="NZ_JACXAJ010000006.1"/>
</dbReference>
<proteinExistence type="predicted"/>
<accession>A0ABR7XJR3</accession>
<dbReference type="EMBL" id="JACXAJ010000006">
    <property type="protein sequence ID" value="MBD1398176.1"/>
    <property type="molecule type" value="Genomic_DNA"/>
</dbReference>
<sequence>MTNILYIESIDQSLNRYNNAIAADKVVLQVAGKCLEFTHDVGYTRTAAELRVADSAAGEIDGNSSCVVKGTDTSCLTENHVCYSTTTLECDC</sequence>
<protein>
    <submittedName>
        <fullName evidence="1">Uncharacterized protein</fullName>
    </submittedName>
</protein>
<gene>
    <name evidence="1" type="ORF">H9Q13_13460</name>
</gene>
<comment type="caution">
    <text evidence="1">The sequence shown here is derived from an EMBL/GenBank/DDBJ whole genome shotgun (WGS) entry which is preliminary data.</text>
</comment>
<organism evidence="1 2">
    <name type="scientific">Pontibacter aquaedesilientis</name>
    <dbReference type="NCBI Taxonomy" id="2766980"/>
    <lineage>
        <taxon>Bacteria</taxon>
        <taxon>Pseudomonadati</taxon>
        <taxon>Bacteroidota</taxon>
        <taxon>Cytophagia</taxon>
        <taxon>Cytophagales</taxon>
        <taxon>Hymenobacteraceae</taxon>
        <taxon>Pontibacter</taxon>
    </lineage>
</organism>
<dbReference type="Proteomes" id="UP000625551">
    <property type="component" value="Unassembled WGS sequence"/>
</dbReference>
<name>A0ABR7XJR3_9BACT</name>
<keyword evidence="2" id="KW-1185">Reference proteome</keyword>
<evidence type="ECO:0000313" key="1">
    <source>
        <dbReference type="EMBL" id="MBD1398176.1"/>
    </source>
</evidence>
<reference evidence="1 2" key="1">
    <citation type="submission" date="2020-09" db="EMBL/GenBank/DDBJ databases">
        <title>Genome sequencing and assembly of Pontibacter sp.</title>
        <authorList>
            <person name="Chhetri G."/>
        </authorList>
    </citation>
    <scope>NUCLEOTIDE SEQUENCE [LARGE SCALE GENOMIC DNA]</scope>
    <source>
        <strain evidence="1 2">JH31</strain>
    </source>
</reference>